<feature type="transmembrane region" description="Helical" evidence="11">
    <location>
        <begin position="224"/>
        <end position="253"/>
    </location>
</feature>
<evidence type="ECO:0000256" key="6">
    <source>
        <dbReference type="ARBA" id="ARBA00022771"/>
    </source>
</evidence>
<evidence type="ECO:0000256" key="4">
    <source>
        <dbReference type="ARBA" id="ARBA00022692"/>
    </source>
</evidence>
<feature type="domain" description="E3 ubiquitin-protein ligase synoviolin-like TPR repeats" evidence="12">
    <location>
        <begin position="14"/>
        <end position="284"/>
    </location>
</feature>
<feature type="transmembrane region" description="Helical" evidence="11">
    <location>
        <begin position="181"/>
        <end position="203"/>
    </location>
</feature>
<dbReference type="OrthoDB" id="7759664at2759"/>
<feature type="region of interest" description="Disordered" evidence="10">
    <location>
        <begin position="323"/>
        <end position="347"/>
    </location>
</feature>
<feature type="region of interest" description="Disordered" evidence="10">
    <location>
        <begin position="399"/>
        <end position="430"/>
    </location>
</feature>
<dbReference type="Pfam" id="PF25563">
    <property type="entry name" value="TPR_SYVN1_N"/>
    <property type="match status" value="2"/>
</dbReference>
<evidence type="ECO:0000256" key="3">
    <source>
        <dbReference type="ARBA" id="ARBA00022679"/>
    </source>
</evidence>
<feature type="region of interest" description="Disordered" evidence="10">
    <location>
        <begin position="451"/>
        <end position="494"/>
    </location>
</feature>
<evidence type="ECO:0000313" key="13">
    <source>
        <dbReference type="EMBL" id="CEH17196.1"/>
    </source>
</evidence>
<keyword evidence="4 11" id="KW-0812">Transmembrane</keyword>
<evidence type="ECO:0000313" key="14">
    <source>
        <dbReference type="Proteomes" id="UP000054845"/>
    </source>
</evidence>
<dbReference type="InterPro" id="IPR057992">
    <property type="entry name" value="TPR_SYVN1_N"/>
</dbReference>
<dbReference type="GO" id="GO:0016874">
    <property type="term" value="F:ligase activity"/>
    <property type="evidence" value="ECO:0007669"/>
    <property type="project" value="UniProtKB-KW"/>
</dbReference>
<evidence type="ECO:0000256" key="11">
    <source>
        <dbReference type="SAM" id="Phobius"/>
    </source>
</evidence>
<dbReference type="AlphaFoldDB" id="A0A0P1BMC6"/>
<dbReference type="GO" id="GO:0012505">
    <property type="term" value="C:endomembrane system"/>
    <property type="evidence" value="ECO:0007669"/>
    <property type="project" value="UniProtKB-SubCell"/>
</dbReference>
<comment type="subcellular location">
    <subcellularLocation>
        <location evidence="1">Membrane</location>
    </subcellularLocation>
</comment>
<evidence type="ECO:0000256" key="9">
    <source>
        <dbReference type="ARBA" id="ARBA00023136"/>
    </source>
</evidence>
<evidence type="ECO:0000259" key="12">
    <source>
        <dbReference type="Pfam" id="PF25563"/>
    </source>
</evidence>
<comment type="pathway">
    <text evidence="2">Protein modification; protein ubiquitination.</text>
</comment>
<evidence type="ECO:0000256" key="8">
    <source>
        <dbReference type="ARBA" id="ARBA00022989"/>
    </source>
</evidence>
<feature type="compositionally biased region" description="Polar residues" evidence="10">
    <location>
        <begin position="457"/>
        <end position="485"/>
    </location>
</feature>
<dbReference type="Proteomes" id="UP000054845">
    <property type="component" value="Unassembled WGS sequence"/>
</dbReference>
<evidence type="ECO:0000256" key="10">
    <source>
        <dbReference type="SAM" id="MobiDB-lite"/>
    </source>
</evidence>
<keyword evidence="6" id="KW-0863">Zinc-finger</keyword>
<dbReference type="STRING" id="401625.A0A0P1BMC6"/>
<dbReference type="InterPro" id="IPR050731">
    <property type="entry name" value="HRD1_E3_ubiq-ligases"/>
</dbReference>
<proteinExistence type="predicted"/>
<dbReference type="GO" id="GO:0043161">
    <property type="term" value="P:proteasome-mediated ubiquitin-dependent protein catabolic process"/>
    <property type="evidence" value="ECO:0007669"/>
    <property type="project" value="TreeGrafter"/>
</dbReference>
<feature type="transmembrane region" description="Helical" evidence="11">
    <location>
        <begin position="152"/>
        <end position="175"/>
    </location>
</feature>
<organism evidence="13 14">
    <name type="scientific">Ceraceosorus bombacis</name>
    <dbReference type="NCBI Taxonomy" id="401625"/>
    <lineage>
        <taxon>Eukaryota</taxon>
        <taxon>Fungi</taxon>
        <taxon>Dikarya</taxon>
        <taxon>Basidiomycota</taxon>
        <taxon>Ustilaginomycotina</taxon>
        <taxon>Exobasidiomycetes</taxon>
        <taxon>Ceraceosorales</taxon>
        <taxon>Ceraceosoraceae</taxon>
        <taxon>Ceraceosorus</taxon>
    </lineage>
</organism>
<reference evidence="13 14" key="1">
    <citation type="submission" date="2014-09" db="EMBL/GenBank/DDBJ databases">
        <authorList>
            <person name="Magalhaes I.L.F."/>
            <person name="Oliveira U."/>
            <person name="Santos F.R."/>
            <person name="Vidigal T.H.D.A."/>
            <person name="Brescovit A.D."/>
            <person name="Santos A.J."/>
        </authorList>
    </citation>
    <scope>NUCLEOTIDE SEQUENCE [LARGE SCALE GENOMIC DNA]</scope>
</reference>
<dbReference type="GO" id="GO:0036503">
    <property type="term" value="P:ERAD pathway"/>
    <property type="evidence" value="ECO:0007669"/>
    <property type="project" value="TreeGrafter"/>
</dbReference>
<feature type="transmembrane region" description="Helical" evidence="11">
    <location>
        <begin position="47"/>
        <end position="68"/>
    </location>
</feature>
<dbReference type="PANTHER" id="PTHR22763">
    <property type="entry name" value="RING ZINC FINGER PROTEIN"/>
    <property type="match status" value="1"/>
</dbReference>
<dbReference type="EMBL" id="CCYA01000254">
    <property type="protein sequence ID" value="CEH17196.1"/>
    <property type="molecule type" value="Genomic_DNA"/>
</dbReference>
<evidence type="ECO:0000256" key="1">
    <source>
        <dbReference type="ARBA" id="ARBA00004370"/>
    </source>
</evidence>
<evidence type="ECO:0000256" key="7">
    <source>
        <dbReference type="ARBA" id="ARBA00022833"/>
    </source>
</evidence>
<keyword evidence="9 11" id="KW-0472">Membrane</keyword>
<evidence type="ECO:0000256" key="5">
    <source>
        <dbReference type="ARBA" id="ARBA00022723"/>
    </source>
</evidence>
<keyword evidence="3" id="KW-0808">Transferase</keyword>
<keyword evidence="8 11" id="KW-1133">Transmembrane helix</keyword>
<accession>A0A0P1BMC6</accession>
<dbReference type="GO" id="GO:0008270">
    <property type="term" value="F:zinc ion binding"/>
    <property type="evidence" value="ECO:0007669"/>
    <property type="project" value="UniProtKB-KW"/>
</dbReference>
<feature type="region of interest" description="Disordered" evidence="10">
    <location>
        <begin position="599"/>
        <end position="646"/>
    </location>
</feature>
<keyword evidence="14" id="KW-1185">Reference proteome</keyword>
<keyword evidence="13" id="KW-0436">Ligase</keyword>
<dbReference type="PANTHER" id="PTHR22763:SF184">
    <property type="entry name" value="E3 UBIQUITIN-PROTEIN LIGASE SYNOVIOLIN"/>
    <property type="match status" value="1"/>
</dbReference>
<feature type="compositionally biased region" description="Basic and acidic residues" evidence="10">
    <location>
        <begin position="399"/>
        <end position="409"/>
    </location>
</feature>
<feature type="transmembrane region" description="Helical" evidence="11">
    <location>
        <begin position="12"/>
        <end position="35"/>
    </location>
</feature>
<protein>
    <submittedName>
        <fullName evidence="13">E3 ubiquitin ligase</fullName>
    </submittedName>
</protein>
<feature type="compositionally biased region" description="Polar residues" evidence="10">
    <location>
        <begin position="411"/>
        <end position="425"/>
    </location>
</feature>
<feature type="transmembrane region" description="Helical" evidence="11">
    <location>
        <begin position="112"/>
        <end position="131"/>
    </location>
</feature>
<keyword evidence="5" id="KW-0479">Metal-binding</keyword>
<feature type="domain" description="E3 ubiquitin-protein ligase synoviolin-like TPR repeats" evidence="12">
    <location>
        <begin position="350"/>
        <end position="395"/>
    </location>
</feature>
<evidence type="ECO:0000256" key="2">
    <source>
        <dbReference type="ARBA" id="ARBA00004906"/>
    </source>
</evidence>
<sequence length="646" mass="71367">MPRALPTAPLTAARLAAYGAVSTAAFGLVVLHAFLSRPNFYSAGVLLARSNGSMLVLLNFGIFCALILGKCAQKAFFGQLRAVEIEHLYERSWYAVTEGLLAMTIFRDSFDASFVLLFGTLLFLKVFHWLCEDRVDFMEQAPSLSRLFHVRMVCVLWTLLCLDIFLVAFACEIILLHKQQVGVMILFASEFMILTAGLLRTTAKYIINCHDLRHAEPWEGKSMYVFFVDLATDFMKLLIYLGFFLLILTYYGFPLNMVRDVFLTARSFFSRVRHFFRYRAATRNMESRFPNASSAELNATDKTCIICREEMAEGLAATTREDGAAAGGANAQAEQIRPRGPNETPKKLPDSFDASFVLLFGTLLFLKVFHWLCEDRVDFMEQAPSLSRLFHVRMNGTAARHEVSPRMERSSLPNADSQETASSDPANAREAARAAALKRFAALSSASTEAKPLVASDTGTLTQPRPASPQSTAAVKGANESNTSAEYGGRDLVPLFDPQQIPDFEQRYRRHLPYHLSVPEPSANIAVRLAHGLTNIDSAGFRDNLPSLNNLSPEQLQRLSRDTREGLEERLRVLAQVQGTLWTAVDELTKALSVLPESDNVAESTGMTPTPPVSSVARTDAPGETLQADEDAKGKAPAEGVNAPAK</sequence>
<dbReference type="GO" id="GO:0061630">
    <property type="term" value="F:ubiquitin protein ligase activity"/>
    <property type="evidence" value="ECO:0007669"/>
    <property type="project" value="UniProtKB-EC"/>
</dbReference>
<name>A0A0P1BMC6_9BASI</name>
<keyword evidence="7" id="KW-0862">Zinc</keyword>